<comment type="similarity">
    <text evidence="1">Belongs to the microviridae F protein family.</text>
</comment>
<evidence type="ECO:0008006" key="3">
    <source>
        <dbReference type="Google" id="ProtNLM"/>
    </source>
</evidence>
<organism evidence="2">
    <name type="scientific">termite gut metagenome</name>
    <dbReference type="NCBI Taxonomy" id="433724"/>
    <lineage>
        <taxon>unclassified sequences</taxon>
        <taxon>metagenomes</taxon>
        <taxon>organismal metagenomes</taxon>
    </lineage>
</organism>
<evidence type="ECO:0000256" key="1">
    <source>
        <dbReference type="ARBA" id="ARBA00009963"/>
    </source>
</evidence>
<dbReference type="AlphaFoldDB" id="A0A5J4QXG9"/>
<accession>A0A5J4QXG9</accession>
<proteinExistence type="inferred from homology"/>
<protein>
    <recommendedName>
        <fullName evidence="3">Major capsid protein</fullName>
    </recommendedName>
</protein>
<dbReference type="Pfam" id="PF02305">
    <property type="entry name" value="Phage_F"/>
    <property type="match status" value="1"/>
</dbReference>
<dbReference type="InterPro" id="IPR003514">
    <property type="entry name" value="Microviridae_protein_F"/>
</dbReference>
<dbReference type="InterPro" id="IPR016184">
    <property type="entry name" value="Capsid/spike_ssDNA_virus"/>
</dbReference>
<sequence>MSTVFDSVRVNIPKRNVFDLSHEVKMSMRMAELVPFFCQEVVPGDTFRMNAEMFVRLAPLLSPVMHNINCYTHFFFVPNRLVWKNWETFITGGESGLATPILPFMGTANFGESSLGDYLGFPVDVGIPRASALPFRAYQLIFNEYYRDQNLIPAVTVSKEDGQDTVTSRNVQKRCWEKDYFTSALPWPQKGGEVKIPMGGEAPLLYKNGIQMVKQSATGDPAVVSGFKSNVSGTQGQLYGTYTPDIPVSIDVSRTLSADLSTATSVTINELRRATQLQVWLEHNARGGSRYIEQIMSHFGVKSSDARLQRPEYLGGGKTPIRISEVLQTSETTDTSVTGQMSGHGVASGNSHSFRSFFEEHGIVIGIMSVLPRTAYQQGIPRFFSKLDKFDFFFPEFAHLGEQEVKVGEIYATGAGATDDATFGYQSRYAEYKYIPSRVAGEFRSSLDFWHMGRKFSSKPSLNQEFVQANPTTRIFAIETGGEEPETQLYTQIYVNLQAIRPMPIFGTPQL</sequence>
<dbReference type="GO" id="GO:0005198">
    <property type="term" value="F:structural molecule activity"/>
    <property type="evidence" value="ECO:0007669"/>
    <property type="project" value="InterPro"/>
</dbReference>
<dbReference type="EMBL" id="SNRY01002154">
    <property type="protein sequence ID" value="KAA6326506.1"/>
    <property type="molecule type" value="Genomic_DNA"/>
</dbReference>
<dbReference type="Gene3D" id="2.60.169.10">
    <property type="entry name" value="Microviridae F protein"/>
    <property type="match status" value="2"/>
</dbReference>
<comment type="caution">
    <text evidence="2">The sequence shown here is derived from an EMBL/GenBank/DDBJ whole genome shotgun (WGS) entry which is preliminary data.</text>
</comment>
<reference evidence="2" key="1">
    <citation type="submission" date="2019-03" db="EMBL/GenBank/DDBJ databases">
        <title>Single cell metagenomics reveals metabolic interactions within the superorganism composed of flagellate Streblomastix strix and complex community of Bacteroidetes bacteria on its surface.</title>
        <authorList>
            <person name="Treitli S.C."/>
            <person name="Kolisko M."/>
            <person name="Husnik F."/>
            <person name="Keeling P."/>
            <person name="Hampl V."/>
        </authorList>
    </citation>
    <scope>NUCLEOTIDE SEQUENCE</scope>
    <source>
        <strain evidence="2">STM</strain>
    </source>
</reference>
<gene>
    <name evidence="2" type="ORF">EZS27_024395</name>
</gene>
<dbReference type="InterPro" id="IPR037002">
    <property type="entry name" value="Microviridae_protein_F_sf"/>
</dbReference>
<name>A0A5J4QXG9_9ZZZZ</name>
<evidence type="ECO:0000313" key="2">
    <source>
        <dbReference type="EMBL" id="KAA6326506.1"/>
    </source>
</evidence>
<dbReference type="SUPFAM" id="SSF88645">
    <property type="entry name" value="ssDNA viruses"/>
    <property type="match status" value="1"/>
</dbReference>